<sequence>MSVKGLLKMIKKFKDKFFSSEIWQGAEISFFDISRCGHSITGRAEQCRASATFFCATRSFQHFNSVHVWIESFSCKICSSTHIAKPVCNCLRGISEMINISSHLPTT</sequence>
<reference evidence="1 2" key="1">
    <citation type="submission" date="2021-06" db="EMBL/GenBank/DDBJ databases">
        <title>Caerostris extrusa draft genome.</title>
        <authorList>
            <person name="Kono N."/>
            <person name="Arakawa K."/>
        </authorList>
    </citation>
    <scope>NUCLEOTIDE SEQUENCE [LARGE SCALE GENOMIC DNA]</scope>
</reference>
<protein>
    <submittedName>
        <fullName evidence="1">Uncharacterized protein</fullName>
    </submittedName>
</protein>
<dbReference type="Proteomes" id="UP001054945">
    <property type="component" value="Unassembled WGS sequence"/>
</dbReference>
<evidence type="ECO:0000313" key="1">
    <source>
        <dbReference type="EMBL" id="GIY06569.1"/>
    </source>
</evidence>
<name>A0AAV4QCZ2_CAEEX</name>
<accession>A0AAV4QCZ2</accession>
<proteinExistence type="predicted"/>
<gene>
    <name evidence="1" type="ORF">CEXT_501511</name>
</gene>
<organism evidence="1 2">
    <name type="scientific">Caerostris extrusa</name>
    <name type="common">Bark spider</name>
    <name type="synonym">Caerostris bankana</name>
    <dbReference type="NCBI Taxonomy" id="172846"/>
    <lineage>
        <taxon>Eukaryota</taxon>
        <taxon>Metazoa</taxon>
        <taxon>Ecdysozoa</taxon>
        <taxon>Arthropoda</taxon>
        <taxon>Chelicerata</taxon>
        <taxon>Arachnida</taxon>
        <taxon>Araneae</taxon>
        <taxon>Araneomorphae</taxon>
        <taxon>Entelegynae</taxon>
        <taxon>Araneoidea</taxon>
        <taxon>Araneidae</taxon>
        <taxon>Caerostris</taxon>
    </lineage>
</organism>
<comment type="caution">
    <text evidence="1">The sequence shown here is derived from an EMBL/GenBank/DDBJ whole genome shotgun (WGS) entry which is preliminary data.</text>
</comment>
<dbReference type="AlphaFoldDB" id="A0AAV4QCZ2"/>
<dbReference type="EMBL" id="BPLR01005975">
    <property type="protein sequence ID" value="GIY06569.1"/>
    <property type="molecule type" value="Genomic_DNA"/>
</dbReference>
<evidence type="ECO:0000313" key="2">
    <source>
        <dbReference type="Proteomes" id="UP001054945"/>
    </source>
</evidence>
<keyword evidence="2" id="KW-1185">Reference proteome</keyword>